<comment type="subcellular location">
    <subcellularLocation>
        <location evidence="9">Cell membrane</location>
        <topology evidence="9">Single-pass membrane protein</topology>
    </subcellularLocation>
    <subcellularLocation>
        <location evidence="1">Membrane</location>
    </subcellularLocation>
</comment>
<accession>A0A1T4QXB7</accession>
<evidence type="ECO:0000256" key="7">
    <source>
        <dbReference type="ARBA" id="ARBA00023010"/>
    </source>
</evidence>
<dbReference type="Proteomes" id="UP000190625">
    <property type="component" value="Unassembled WGS sequence"/>
</dbReference>
<dbReference type="Pfam" id="PF00584">
    <property type="entry name" value="SecE"/>
    <property type="match status" value="1"/>
</dbReference>
<organism evidence="10 11">
    <name type="scientific">Selenihalanaerobacter shriftii</name>
    <dbReference type="NCBI Taxonomy" id="142842"/>
    <lineage>
        <taxon>Bacteria</taxon>
        <taxon>Bacillati</taxon>
        <taxon>Bacillota</taxon>
        <taxon>Clostridia</taxon>
        <taxon>Halanaerobiales</taxon>
        <taxon>Halobacteroidaceae</taxon>
        <taxon>Selenihalanaerobacter</taxon>
    </lineage>
</organism>
<comment type="function">
    <text evidence="9">Essential subunit of the Sec protein translocation channel SecYEG. Clamps together the 2 halves of SecY. May contact the channel plug during translocation.</text>
</comment>
<evidence type="ECO:0000256" key="1">
    <source>
        <dbReference type="ARBA" id="ARBA00004370"/>
    </source>
</evidence>
<gene>
    <name evidence="9" type="primary">secE</name>
    <name evidence="10" type="ORF">SAMN02745118_02736</name>
</gene>
<dbReference type="STRING" id="142842.SAMN02745118_02736"/>
<dbReference type="InterPro" id="IPR005807">
    <property type="entry name" value="SecE_bac"/>
</dbReference>
<dbReference type="InterPro" id="IPR001901">
    <property type="entry name" value="Translocase_SecE/Sec61-g"/>
</dbReference>
<dbReference type="OrthoDB" id="9799073at2"/>
<dbReference type="Gene3D" id="1.20.5.1030">
    <property type="entry name" value="Preprotein translocase secy subunit"/>
    <property type="match status" value="1"/>
</dbReference>
<dbReference type="NCBIfam" id="TIGR00964">
    <property type="entry name" value="secE_bact"/>
    <property type="match status" value="1"/>
</dbReference>
<keyword evidence="6 9" id="KW-1133">Transmembrane helix</keyword>
<dbReference type="PANTHER" id="PTHR33910:SF1">
    <property type="entry name" value="PROTEIN TRANSLOCASE SUBUNIT SECE"/>
    <property type="match status" value="1"/>
</dbReference>
<feature type="transmembrane region" description="Helical" evidence="9">
    <location>
        <begin position="32"/>
        <end position="57"/>
    </location>
</feature>
<protein>
    <recommendedName>
        <fullName evidence="9">Protein translocase subunit SecE</fullName>
    </recommendedName>
</protein>
<evidence type="ECO:0000256" key="5">
    <source>
        <dbReference type="ARBA" id="ARBA00022927"/>
    </source>
</evidence>
<evidence type="ECO:0000256" key="9">
    <source>
        <dbReference type="HAMAP-Rule" id="MF_00422"/>
    </source>
</evidence>
<keyword evidence="5 9" id="KW-0653">Protein transport</keyword>
<evidence type="ECO:0000256" key="3">
    <source>
        <dbReference type="ARBA" id="ARBA00022475"/>
    </source>
</evidence>
<dbReference type="GO" id="GO:0009306">
    <property type="term" value="P:protein secretion"/>
    <property type="evidence" value="ECO:0007669"/>
    <property type="project" value="UniProtKB-UniRule"/>
</dbReference>
<keyword evidence="7 9" id="KW-0811">Translocation</keyword>
<reference evidence="11" key="1">
    <citation type="submission" date="2017-02" db="EMBL/GenBank/DDBJ databases">
        <authorList>
            <person name="Varghese N."/>
            <person name="Submissions S."/>
        </authorList>
    </citation>
    <scope>NUCLEOTIDE SEQUENCE [LARGE SCALE GENOMIC DNA]</scope>
    <source>
        <strain evidence="11">ATCC BAA-73</strain>
    </source>
</reference>
<keyword evidence="4 9" id="KW-0812">Transmembrane</keyword>
<keyword evidence="11" id="KW-1185">Reference proteome</keyword>
<dbReference type="GO" id="GO:0005886">
    <property type="term" value="C:plasma membrane"/>
    <property type="evidence" value="ECO:0007669"/>
    <property type="project" value="UniProtKB-SubCell"/>
</dbReference>
<evidence type="ECO:0000313" key="11">
    <source>
        <dbReference type="Proteomes" id="UP000190625"/>
    </source>
</evidence>
<sequence>MAEKGTIDKIKRFLREVKAELKKVNWPNQEVLLSYTAVVIVTVLLVAIFIGGVDLLFTKVITPLILN</sequence>
<dbReference type="GO" id="GO:0043952">
    <property type="term" value="P:protein transport by the Sec complex"/>
    <property type="evidence" value="ECO:0007669"/>
    <property type="project" value="UniProtKB-UniRule"/>
</dbReference>
<dbReference type="HAMAP" id="MF_00422">
    <property type="entry name" value="SecE"/>
    <property type="match status" value="1"/>
</dbReference>
<comment type="subunit">
    <text evidence="9">Component of the Sec protein translocase complex. Heterotrimer consisting of SecY, SecE and SecG subunits. The heterotrimers can form oligomers, although 1 heterotrimer is thought to be able to translocate proteins. Interacts with the ribosome. Interacts with SecDF, and other proteins may be involved. Interacts with SecA.</text>
</comment>
<evidence type="ECO:0000256" key="2">
    <source>
        <dbReference type="ARBA" id="ARBA00022448"/>
    </source>
</evidence>
<evidence type="ECO:0000256" key="4">
    <source>
        <dbReference type="ARBA" id="ARBA00022692"/>
    </source>
</evidence>
<keyword evidence="3 9" id="KW-1003">Cell membrane</keyword>
<name>A0A1T4QXB7_9FIRM</name>
<proteinExistence type="inferred from homology"/>
<dbReference type="GO" id="GO:0008320">
    <property type="term" value="F:protein transmembrane transporter activity"/>
    <property type="evidence" value="ECO:0007669"/>
    <property type="project" value="UniProtKB-UniRule"/>
</dbReference>
<dbReference type="GO" id="GO:0065002">
    <property type="term" value="P:intracellular protein transmembrane transport"/>
    <property type="evidence" value="ECO:0007669"/>
    <property type="project" value="UniProtKB-UniRule"/>
</dbReference>
<dbReference type="InterPro" id="IPR038379">
    <property type="entry name" value="SecE_sf"/>
</dbReference>
<evidence type="ECO:0000313" key="10">
    <source>
        <dbReference type="EMBL" id="SKA08429.1"/>
    </source>
</evidence>
<dbReference type="RefSeq" id="WP_078811120.1">
    <property type="nucleotide sequence ID" value="NZ_FUWM01000035.1"/>
</dbReference>
<evidence type="ECO:0000256" key="6">
    <source>
        <dbReference type="ARBA" id="ARBA00022989"/>
    </source>
</evidence>
<keyword evidence="8 9" id="KW-0472">Membrane</keyword>
<keyword evidence="2 9" id="KW-0813">Transport</keyword>
<dbReference type="EMBL" id="FUWM01000035">
    <property type="protein sequence ID" value="SKA08429.1"/>
    <property type="molecule type" value="Genomic_DNA"/>
</dbReference>
<evidence type="ECO:0000256" key="8">
    <source>
        <dbReference type="ARBA" id="ARBA00023136"/>
    </source>
</evidence>
<dbReference type="PANTHER" id="PTHR33910">
    <property type="entry name" value="PROTEIN TRANSLOCASE SUBUNIT SECE"/>
    <property type="match status" value="1"/>
</dbReference>
<dbReference type="AlphaFoldDB" id="A0A1T4QXB7"/>
<dbReference type="GO" id="GO:0006605">
    <property type="term" value="P:protein targeting"/>
    <property type="evidence" value="ECO:0007669"/>
    <property type="project" value="UniProtKB-UniRule"/>
</dbReference>
<comment type="similarity">
    <text evidence="9">Belongs to the SecE/SEC61-gamma family.</text>
</comment>